<keyword evidence="6 7" id="KW-0472">Membrane</keyword>
<evidence type="ECO:0000256" key="3">
    <source>
        <dbReference type="ARBA" id="ARBA00014451"/>
    </source>
</evidence>
<evidence type="ECO:0000256" key="7">
    <source>
        <dbReference type="SAM" id="Phobius"/>
    </source>
</evidence>
<keyword evidence="5 7" id="KW-1133">Transmembrane helix</keyword>
<dbReference type="EnsemblMetazoa" id="SSS_8839s_mrna">
    <property type="protein sequence ID" value="KAF7490071.1"/>
    <property type="gene ID" value="SSS_8839"/>
</dbReference>
<dbReference type="OMA" id="YMHATRE"/>
<dbReference type="PANTHER" id="PTHR14274">
    <property type="entry name" value="SMALL INTEGRAL MEMBRANE PROTEIN 8"/>
    <property type="match status" value="1"/>
</dbReference>
<proteinExistence type="inferred from homology"/>
<evidence type="ECO:0000313" key="8">
    <source>
        <dbReference type="EMBL" id="KAF7490071.1"/>
    </source>
</evidence>
<sequence>MMDEKRSKQQSLFSTRNSTLFFRAANFELFVKPNKYVMTVGVISFSFCLFYLYSWNRKSRTNSDQQTYLAINEDESQTIRQRKSRWD</sequence>
<evidence type="ECO:0000256" key="5">
    <source>
        <dbReference type="ARBA" id="ARBA00022989"/>
    </source>
</evidence>
<name>A0A834R7B9_SARSC</name>
<dbReference type="GO" id="GO:0016020">
    <property type="term" value="C:membrane"/>
    <property type="evidence" value="ECO:0007669"/>
    <property type="project" value="UniProtKB-SubCell"/>
</dbReference>
<dbReference type="Pfam" id="PF14937">
    <property type="entry name" value="DUF4500"/>
    <property type="match status" value="1"/>
</dbReference>
<accession>A0A834R7B9</accession>
<evidence type="ECO:0000256" key="6">
    <source>
        <dbReference type="ARBA" id="ARBA00023136"/>
    </source>
</evidence>
<dbReference type="Proteomes" id="UP000070412">
    <property type="component" value="Unassembled WGS sequence"/>
</dbReference>
<reference evidence="8" key="2">
    <citation type="submission" date="2020-01" db="EMBL/GenBank/DDBJ databases">
        <authorList>
            <person name="Korhonen P.K.K."/>
            <person name="Guangxu M.G."/>
            <person name="Wang T.W."/>
            <person name="Stroehlein A.J.S."/>
            <person name="Young N.D."/>
            <person name="Ang C.-S.A."/>
            <person name="Fernando D.W.F."/>
            <person name="Lu H.L."/>
            <person name="Taylor S.T."/>
            <person name="Ehtesham M.E.M."/>
            <person name="Najaraj S.H.N."/>
            <person name="Harsha G.H.G."/>
            <person name="Madugundu A.M."/>
            <person name="Renuse S.R."/>
            <person name="Holt D.H."/>
            <person name="Pandey A.P."/>
            <person name="Papenfuss A.P."/>
            <person name="Gasser R.B.G."/>
            <person name="Fischer K.F."/>
        </authorList>
    </citation>
    <scope>NUCLEOTIDE SEQUENCE</scope>
    <source>
        <strain evidence="8">SSS_KF_BRIS2020</strain>
    </source>
</reference>
<dbReference type="EMBL" id="WVUK01000062">
    <property type="protein sequence ID" value="KAF7490071.1"/>
    <property type="molecule type" value="Genomic_DNA"/>
</dbReference>
<comment type="similarity">
    <text evidence="2">Belongs to the SMIM8 family.</text>
</comment>
<evidence type="ECO:0000256" key="2">
    <source>
        <dbReference type="ARBA" id="ARBA00009328"/>
    </source>
</evidence>
<feature type="transmembrane region" description="Helical" evidence="7">
    <location>
        <begin position="36"/>
        <end position="53"/>
    </location>
</feature>
<evidence type="ECO:0000313" key="9">
    <source>
        <dbReference type="EnsemblMetazoa" id="KAF7490071.1"/>
    </source>
</evidence>
<organism evidence="8">
    <name type="scientific">Sarcoptes scabiei</name>
    <name type="common">Itch mite</name>
    <name type="synonym">Acarus scabiei</name>
    <dbReference type="NCBI Taxonomy" id="52283"/>
    <lineage>
        <taxon>Eukaryota</taxon>
        <taxon>Metazoa</taxon>
        <taxon>Ecdysozoa</taxon>
        <taxon>Arthropoda</taxon>
        <taxon>Chelicerata</taxon>
        <taxon>Arachnida</taxon>
        <taxon>Acari</taxon>
        <taxon>Acariformes</taxon>
        <taxon>Sarcoptiformes</taxon>
        <taxon>Astigmata</taxon>
        <taxon>Psoroptidia</taxon>
        <taxon>Sarcoptoidea</taxon>
        <taxon>Sarcoptidae</taxon>
        <taxon>Sarcoptinae</taxon>
        <taxon>Sarcoptes</taxon>
    </lineage>
</organism>
<evidence type="ECO:0000256" key="4">
    <source>
        <dbReference type="ARBA" id="ARBA00022692"/>
    </source>
</evidence>
<dbReference type="InterPro" id="IPR026686">
    <property type="entry name" value="UPF0708"/>
</dbReference>
<dbReference type="OrthoDB" id="1880105at2759"/>
<gene>
    <name evidence="8" type="ORF">SSS_8839</name>
</gene>
<comment type="subcellular location">
    <subcellularLocation>
        <location evidence="1">Membrane</location>
        <topology evidence="1">Single-pass membrane protein</topology>
    </subcellularLocation>
</comment>
<keyword evidence="10" id="KW-1185">Reference proteome</keyword>
<dbReference type="PANTHER" id="PTHR14274:SF1">
    <property type="entry name" value="SMALL INTEGRAL MEMBRANE PROTEIN 8"/>
    <property type="match status" value="1"/>
</dbReference>
<protein>
    <recommendedName>
        <fullName evidence="3">Small integral membrane protein 8</fullName>
    </recommendedName>
</protein>
<reference evidence="9" key="3">
    <citation type="submission" date="2022-06" db="UniProtKB">
        <authorList>
            <consortium name="EnsemblMetazoa"/>
        </authorList>
    </citation>
    <scope>IDENTIFICATION</scope>
</reference>
<dbReference type="AlphaFoldDB" id="A0A834R7B9"/>
<reference evidence="10" key="1">
    <citation type="journal article" date="2020" name="PLoS Negl. Trop. Dis.">
        <title>High-quality nuclear genome for Sarcoptes scabiei-A critical resource for a neglected parasite.</title>
        <authorList>
            <person name="Korhonen P.K."/>
            <person name="Gasser R.B."/>
            <person name="Ma G."/>
            <person name="Wang T."/>
            <person name="Stroehlein A.J."/>
            <person name="Young N.D."/>
            <person name="Ang C.S."/>
            <person name="Fernando D.D."/>
            <person name="Lu H.C."/>
            <person name="Taylor S."/>
            <person name="Reynolds S.L."/>
            <person name="Mofiz E."/>
            <person name="Najaraj S.H."/>
            <person name="Gowda H."/>
            <person name="Madugundu A."/>
            <person name="Renuse S."/>
            <person name="Holt D."/>
            <person name="Pandey A."/>
            <person name="Papenfuss A.T."/>
            <person name="Fischer K."/>
        </authorList>
    </citation>
    <scope>NUCLEOTIDE SEQUENCE [LARGE SCALE GENOMIC DNA]</scope>
</reference>
<evidence type="ECO:0000256" key="1">
    <source>
        <dbReference type="ARBA" id="ARBA00004167"/>
    </source>
</evidence>
<keyword evidence="4 7" id="KW-0812">Transmembrane</keyword>
<evidence type="ECO:0000313" key="10">
    <source>
        <dbReference type="Proteomes" id="UP000070412"/>
    </source>
</evidence>